<evidence type="ECO:0000313" key="3">
    <source>
        <dbReference type="Proteomes" id="UP000235658"/>
    </source>
</evidence>
<dbReference type="InterPro" id="IPR029062">
    <property type="entry name" value="Class_I_gatase-like"/>
</dbReference>
<dbReference type="AlphaFoldDB" id="A0A2N6UH84"/>
<accession>A0A2N6UH84</accession>
<dbReference type="InterPro" id="IPR006287">
    <property type="entry name" value="DJ-1"/>
</dbReference>
<dbReference type="EMBL" id="PNHP01000006">
    <property type="protein sequence ID" value="PMC80960.1"/>
    <property type="molecule type" value="Genomic_DNA"/>
</dbReference>
<dbReference type="PANTHER" id="PTHR48094:SF12">
    <property type="entry name" value="PARKINSON DISEASE PROTEIN 7 HOMOLOG"/>
    <property type="match status" value="1"/>
</dbReference>
<dbReference type="RefSeq" id="WP_004818592.1">
    <property type="nucleotide sequence ID" value="NZ_CAUPDS010000007.1"/>
</dbReference>
<dbReference type="PANTHER" id="PTHR48094">
    <property type="entry name" value="PROTEIN/NUCLEIC ACID DEGLYCASE DJ-1-RELATED"/>
    <property type="match status" value="1"/>
</dbReference>
<dbReference type="CDD" id="cd03135">
    <property type="entry name" value="GATase1_DJ-1"/>
    <property type="match status" value="1"/>
</dbReference>
<dbReference type="Proteomes" id="UP000235658">
    <property type="component" value="Unassembled WGS sequence"/>
</dbReference>
<reference evidence="2 3" key="1">
    <citation type="submission" date="2017-09" db="EMBL/GenBank/DDBJ databases">
        <title>Bacterial strain isolated from the female urinary microbiota.</title>
        <authorList>
            <person name="Thomas-White K."/>
            <person name="Kumar N."/>
            <person name="Forster S."/>
            <person name="Putonti C."/>
            <person name="Lawley T."/>
            <person name="Wolfe A.J."/>
        </authorList>
    </citation>
    <scope>NUCLEOTIDE SEQUENCE [LARGE SCALE GENOMIC DNA]</scope>
    <source>
        <strain evidence="2 3">UMB0204</strain>
    </source>
</reference>
<dbReference type="GeneID" id="84579180"/>
<name>A0A2N6UH84_9FIRM</name>
<protein>
    <submittedName>
        <fullName evidence="2">DJ-1 family protein</fullName>
    </submittedName>
</protein>
<feature type="domain" description="DJ-1/PfpI" evidence="1">
    <location>
        <begin position="3"/>
        <end position="166"/>
    </location>
</feature>
<dbReference type="SUPFAM" id="SSF52317">
    <property type="entry name" value="Class I glutamine amidotransferase-like"/>
    <property type="match status" value="1"/>
</dbReference>
<gene>
    <name evidence="2" type="ORF">CJ192_08285</name>
</gene>
<dbReference type="Pfam" id="PF01965">
    <property type="entry name" value="DJ-1_PfpI"/>
    <property type="match status" value="1"/>
</dbReference>
<sequence length="194" mass="21651">MDKVLVFLADGFEEIEGLTIVDYLRRVDISLDTVSIKDDLYVKAAHDVIIKADKSIDDINLDDYTALYIPGGTKGAERLRDDQRVIDIVKKFDQDKKIIAAICAGPIVLERAGIVSDKAVVSHPSVEDNLKNIGKYEKDELVVQDSNILTSRGAGASIYLALKLIEKISGKDIKEKLKPGIQQDFIENYFSFKY</sequence>
<evidence type="ECO:0000313" key="2">
    <source>
        <dbReference type="EMBL" id="PMC80960.1"/>
    </source>
</evidence>
<dbReference type="InterPro" id="IPR002818">
    <property type="entry name" value="DJ-1/PfpI"/>
</dbReference>
<dbReference type="NCBIfam" id="TIGR01383">
    <property type="entry name" value="not_thiJ"/>
    <property type="match status" value="1"/>
</dbReference>
<proteinExistence type="predicted"/>
<organism evidence="2 3">
    <name type="scientific">Anaerococcus hydrogenalis</name>
    <dbReference type="NCBI Taxonomy" id="33029"/>
    <lineage>
        <taxon>Bacteria</taxon>
        <taxon>Bacillati</taxon>
        <taxon>Bacillota</taxon>
        <taxon>Tissierellia</taxon>
        <taxon>Tissierellales</taxon>
        <taxon>Peptoniphilaceae</taxon>
        <taxon>Anaerococcus</taxon>
    </lineage>
</organism>
<dbReference type="GO" id="GO:0005737">
    <property type="term" value="C:cytoplasm"/>
    <property type="evidence" value="ECO:0007669"/>
    <property type="project" value="TreeGrafter"/>
</dbReference>
<comment type="caution">
    <text evidence="2">The sequence shown here is derived from an EMBL/GenBank/DDBJ whole genome shotgun (WGS) entry which is preliminary data.</text>
</comment>
<dbReference type="Gene3D" id="3.40.50.880">
    <property type="match status" value="1"/>
</dbReference>
<evidence type="ECO:0000259" key="1">
    <source>
        <dbReference type="Pfam" id="PF01965"/>
    </source>
</evidence>
<dbReference type="InterPro" id="IPR050325">
    <property type="entry name" value="Prot/Nucl_acid_deglycase"/>
</dbReference>